<dbReference type="Pfam" id="PF00561">
    <property type="entry name" value="Abhydrolase_1"/>
    <property type="match status" value="1"/>
</dbReference>
<keyword evidence="3" id="KW-0378">Hydrolase</keyword>
<evidence type="ECO:0000313" key="4">
    <source>
        <dbReference type="Proteomes" id="UP000635885"/>
    </source>
</evidence>
<sequence length="357" mass="40473">MKKVLVFVLKFILILVVIIVLSLVLSYRSDISPEVLIEKYANESSYFINVDGINMHVNVQGEGEPIFLIHGSFSSMHTWEAWAMELSPYFMTISMDLPGHGLTGPDAEKRYGVEEYADLLFGLADNLGIDEFHIAGNSMGGAVALRMASEKPERILTLNLVNSSGAPNRAVVNTNSKRTNTSKAPIFQLASHPIFSKILLKCTPKFLFKMNIYQVYFDSEKIKDESVTRYYELMRREGNRRATLDRLTTRKALNIDFEKIKMPVLITWGREDTWIPLANGERLAAAIPEAKLKVFDRVGHVPMEEMPTETVIEYLSFLGIQSNIDYFSSPKYYSHAFRKSHLHHSFISIYSADLSGL</sequence>
<keyword evidence="1" id="KW-0472">Membrane</keyword>
<dbReference type="EMBL" id="BMFD01000011">
    <property type="protein sequence ID" value="GGC47257.1"/>
    <property type="molecule type" value="Genomic_DNA"/>
</dbReference>
<keyword evidence="1" id="KW-1133">Transmembrane helix</keyword>
<evidence type="ECO:0000259" key="2">
    <source>
        <dbReference type="Pfam" id="PF00561"/>
    </source>
</evidence>
<gene>
    <name evidence="3" type="ORF">GCM10010993_27350</name>
</gene>
<proteinExistence type="predicted"/>
<reference evidence="4" key="1">
    <citation type="journal article" date="2019" name="Int. J. Syst. Evol. Microbiol.">
        <title>The Global Catalogue of Microorganisms (GCM) 10K type strain sequencing project: providing services to taxonomists for standard genome sequencing and annotation.</title>
        <authorList>
            <consortium name="The Broad Institute Genomics Platform"/>
            <consortium name="The Broad Institute Genome Sequencing Center for Infectious Disease"/>
            <person name="Wu L."/>
            <person name="Ma J."/>
        </authorList>
    </citation>
    <scope>NUCLEOTIDE SEQUENCE [LARGE SCALE GENOMIC DNA]</scope>
    <source>
        <strain evidence="4">CGMCC 1.12479</strain>
    </source>
</reference>
<evidence type="ECO:0000313" key="3">
    <source>
        <dbReference type="EMBL" id="GGC47257.1"/>
    </source>
</evidence>
<feature type="domain" description="AB hydrolase-1" evidence="2">
    <location>
        <begin position="65"/>
        <end position="305"/>
    </location>
</feature>
<dbReference type="InterPro" id="IPR000073">
    <property type="entry name" value="AB_hydrolase_1"/>
</dbReference>
<dbReference type="RefSeq" id="WP_188443661.1">
    <property type="nucleotide sequence ID" value="NZ_BMFD01000011.1"/>
</dbReference>
<organism evidence="3 4">
    <name type="scientific">Belliella aquatica</name>
    <dbReference type="NCBI Taxonomy" id="1323734"/>
    <lineage>
        <taxon>Bacteria</taxon>
        <taxon>Pseudomonadati</taxon>
        <taxon>Bacteroidota</taxon>
        <taxon>Cytophagia</taxon>
        <taxon>Cytophagales</taxon>
        <taxon>Cyclobacteriaceae</taxon>
        <taxon>Belliella</taxon>
    </lineage>
</organism>
<evidence type="ECO:0000256" key="1">
    <source>
        <dbReference type="SAM" id="Phobius"/>
    </source>
</evidence>
<keyword evidence="4" id="KW-1185">Reference proteome</keyword>
<dbReference type="InterPro" id="IPR029058">
    <property type="entry name" value="AB_hydrolase_fold"/>
</dbReference>
<keyword evidence="1" id="KW-0812">Transmembrane</keyword>
<dbReference type="GO" id="GO:0016787">
    <property type="term" value="F:hydrolase activity"/>
    <property type="evidence" value="ECO:0007669"/>
    <property type="project" value="UniProtKB-KW"/>
</dbReference>
<feature type="transmembrane region" description="Helical" evidence="1">
    <location>
        <begin position="7"/>
        <end position="27"/>
    </location>
</feature>
<name>A0ABQ1MUJ3_9BACT</name>
<dbReference type="Gene3D" id="3.40.50.1820">
    <property type="entry name" value="alpha/beta hydrolase"/>
    <property type="match status" value="1"/>
</dbReference>
<dbReference type="PANTHER" id="PTHR46438">
    <property type="entry name" value="ALPHA/BETA-HYDROLASES SUPERFAMILY PROTEIN"/>
    <property type="match status" value="1"/>
</dbReference>
<dbReference type="PANTHER" id="PTHR46438:SF11">
    <property type="entry name" value="LIPASE-RELATED"/>
    <property type="match status" value="1"/>
</dbReference>
<accession>A0ABQ1MUJ3</accession>
<dbReference type="PRINTS" id="PR00111">
    <property type="entry name" value="ABHYDROLASE"/>
</dbReference>
<protein>
    <submittedName>
        <fullName evidence="3">Hydrolase</fullName>
    </submittedName>
</protein>
<comment type="caution">
    <text evidence="3">The sequence shown here is derived from an EMBL/GenBank/DDBJ whole genome shotgun (WGS) entry which is preliminary data.</text>
</comment>
<dbReference type="Proteomes" id="UP000635885">
    <property type="component" value="Unassembled WGS sequence"/>
</dbReference>
<dbReference type="SUPFAM" id="SSF53474">
    <property type="entry name" value="alpha/beta-Hydrolases"/>
    <property type="match status" value="1"/>
</dbReference>